<dbReference type="EMBL" id="JACOPQ010000004">
    <property type="protein sequence ID" value="MBC5736765.1"/>
    <property type="molecule type" value="Genomic_DNA"/>
</dbReference>
<dbReference type="Gene3D" id="3.40.50.300">
    <property type="entry name" value="P-loop containing nucleotide triphosphate hydrolases"/>
    <property type="match status" value="1"/>
</dbReference>
<accession>A0A8J6JL02</accession>
<dbReference type="AlphaFoldDB" id="A0A8J6JL02"/>
<name>A0A8J6JL02_9FIRM</name>
<dbReference type="GO" id="GO:0006260">
    <property type="term" value="P:DNA replication"/>
    <property type="evidence" value="ECO:0007669"/>
    <property type="project" value="TreeGrafter"/>
</dbReference>
<gene>
    <name evidence="2" type="ORF">H8S62_07040</name>
</gene>
<keyword evidence="2" id="KW-0067">ATP-binding</keyword>
<sequence length="334" mass="38183">MAYEPSVLRRATARLEETRRRRGEEQAARQREIYRRIPRVAEIDRQLRRTIVGIIAASLRSGDDPAPAIESVREKNLHLQAERTRLLLEQGYGADALDERPACPKCGDTGWRGAEMCECLKTLCTEEQIRGLSRLLDLGGQSFDAFQLEYYSPLPCPGRNATPRKNMELVYEICLNYAQKFGRFPVRNLFLSGPPGLGKTFLSACIAREVSENGFSVVYDTAVNIFAQYEAQRFSRDIDDSREARDETRRYRVCDLLILDDLGSEMTSPLIQSALYTLINTRLTAEKRTVISSNLSIEDVRRRYSPQIASRLEGEYRVLPFFGDDIRLLKKQKI</sequence>
<keyword evidence="2" id="KW-0547">Nucleotide-binding</keyword>
<dbReference type="GO" id="GO:0005524">
    <property type="term" value="F:ATP binding"/>
    <property type="evidence" value="ECO:0007669"/>
    <property type="project" value="UniProtKB-KW"/>
</dbReference>
<dbReference type="PANTHER" id="PTHR30050">
    <property type="entry name" value="CHROMOSOMAL REPLICATION INITIATOR PROTEIN DNAA"/>
    <property type="match status" value="1"/>
</dbReference>
<feature type="domain" description="AAA+ ATPase" evidence="1">
    <location>
        <begin position="185"/>
        <end position="319"/>
    </location>
</feature>
<dbReference type="CDD" id="cd00009">
    <property type="entry name" value="AAA"/>
    <property type="match status" value="1"/>
</dbReference>
<dbReference type="SMART" id="SM00382">
    <property type="entry name" value="AAA"/>
    <property type="match status" value="1"/>
</dbReference>
<dbReference type="RefSeq" id="WP_155150301.1">
    <property type="nucleotide sequence ID" value="NZ_JACOPQ010000004.1"/>
</dbReference>
<organism evidence="2 3">
    <name type="scientific">Lawsonibacter faecis</name>
    <dbReference type="NCBI Taxonomy" id="2763052"/>
    <lineage>
        <taxon>Bacteria</taxon>
        <taxon>Bacillati</taxon>
        <taxon>Bacillota</taxon>
        <taxon>Clostridia</taxon>
        <taxon>Eubacteriales</taxon>
        <taxon>Oscillospiraceae</taxon>
        <taxon>Lawsonibacter</taxon>
    </lineage>
</organism>
<protein>
    <submittedName>
        <fullName evidence="2">ATP-binding protein</fullName>
    </submittedName>
</protein>
<keyword evidence="3" id="KW-1185">Reference proteome</keyword>
<dbReference type="SUPFAM" id="SSF52540">
    <property type="entry name" value="P-loop containing nucleoside triphosphate hydrolases"/>
    <property type="match status" value="1"/>
</dbReference>
<dbReference type="NCBIfam" id="NF005304">
    <property type="entry name" value="PRK06835.1"/>
    <property type="match status" value="1"/>
</dbReference>
<evidence type="ECO:0000259" key="1">
    <source>
        <dbReference type="SMART" id="SM00382"/>
    </source>
</evidence>
<dbReference type="Pfam" id="PF01695">
    <property type="entry name" value="IstB_IS21"/>
    <property type="match status" value="1"/>
</dbReference>
<evidence type="ECO:0000313" key="3">
    <source>
        <dbReference type="Proteomes" id="UP000607645"/>
    </source>
</evidence>
<comment type="caution">
    <text evidence="2">The sequence shown here is derived from an EMBL/GenBank/DDBJ whole genome shotgun (WGS) entry which is preliminary data.</text>
</comment>
<dbReference type="InterPro" id="IPR027417">
    <property type="entry name" value="P-loop_NTPase"/>
</dbReference>
<proteinExistence type="predicted"/>
<evidence type="ECO:0000313" key="2">
    <source>
        <dbReference type="EMBL" id="MBC5736765.1"/>
    </source>
</evidence>
<dbReference type="InterPro" id="IPR003593">
    <property type="entry name" value="AAA+_ATPase"/>
</dbReference>
<dbReference type="Proteomes" id="UP000607645">
    <property type="component" value="Unassembled WGS sequence"/>
</dbReference>
<dbReference type="InterPro" id="IPR002611">
    <property type="entry name" value="IstB_ATP-bd"/>
</dbReference>
<reference evidence="2" key="1">
    <citation type="submission" date="2020-08" db="EMBL/GenBank/DDBJ databases">
        <title>Genome public.</title>
        <authorList>
            <person name="Liu C."/>
            <person name="Sun Q."/>
        </authorList>
    </citation>
    <scope>NUCLEOTIDE SEQUENCE</scope>
    <source>
        <strain evidence="2">NSJ-52</strain>
    </source>
</reference>
<dbReference type="PANTHER" id="PTHR30050:SF4">
    <property type="entry name" value="ATP-BINDING PROTEIN RV3427C IN INSERTION SEQUENCE-RELATED"/>
    <property type="match status" value="1"/>
</dbReference>